<protein>
    <submittedName>
        <fullName evidence="3">Uncharacterized protein</fullName>
    </submittedName>
</protein>
<reference evidence="3 4" key="1">
    <citation type="journal article" date="2015" name="Genome Biol. Evol.">
        <title>Comparative Genomics of a Bacterivorous Green Alga Reveals Evolutionary Causalities and Consequences of Phago-Mixotrophic Mode of Nutrition.</title>
        <authorList>
            <person name="Burns J.A."/>
            <person name="Paasch A."/>
            <person name="Narechania A."/>
            <person name="Kim E."/>
        </authorList>
    </citation>
    <scope>NUCLEOTIDE SEQUENCE [LARGE SCALE GENOMIC DNA]</scope>
    <source>
        <strain evidence="3 4">PLY_AMNH</strain>
    </source>
</reference>
<evidence type="ECO:0000313" key="3">
    <source>
        <dbReference type="EMBL" id="KAK3269234.1"/>
    </source>
</evidence>
<dbReference type="PROSITE" id="PS00531">
    <property type="entry name" value="RNASE_T2_2"/>
    <property type="match status" value="1"/>
</dbReference>
<dbReference type="PANTHER" id="PTHR11240">
    <property type="entry name" value="RIBONUCLEASE T2"/>
    <property type="match status" value="1"/>
</dbReference>
<organism evidence="3 4">
    <name type="scientific">Cymbomonas tetramitiformis</name>
    <dbReference type="NCBI Taxonomy" id="36881"/>
    <lineage>
        <taxon>Eukaryota</taxon>
        <taxon>Viridiplantae</taxon>
        <taxon>Chlorophyta</taxon>
        <taxon>Pyramimonadophyceae</taxon>
        <taxon>Pyramimonadales</taxon>
        <taxon>Pyramimonadaceae</taxon>
        <taxon>Cymbomonas</taxon>
    </lineage>
</organism>
<dbReference type="PANTHER" id="PTHR11240:SF22">
    <property type="entry name" value="RIBONUCLEASE T2"/>
    <property type="match status" value="1"/>
</dbReference>
<dbReference type="GO" id="GO:0003723">
    <property type="term" value="F:RNA binding"/>
    <property type="evidence" value="ECO:0007669"/>
    <property type="project" value="InterPro"/>
</dbReference>
<proteinExistence type="inferred from homology"/>
<dbReference type="SUPFAM" id="SSF55895">
    <property type="entry name" value="Ribonuclease Rh-like"/>
    <property type="match status" value="1"/>
</dbReference>
<gene>
    <name evidence="3" type="ORF">CYMTET_22315</name>
</gene>
<comment type="similarity">
    <text evidence="1 2">Belongs to the RNase T2 family.</text>
</comment>
<evidence type="ECO:0000313" key="4">
    <source>
        <dbReference type="Proteomes" id="UP001190700"/>
    </source>
</evidence>
<dbReference type="Pfam" id="PF00445">
    <property type="entry name" value="Ribonuclease_T2"/>
    <property type="match status" value="1"/>
</dbReference>
<keyword evidence="4" id="KW-1185">Reference proteome</keyword>
<accession>A0AAE0G093</accession>
<dbReference type="EMBL" id="LGRX02011125">
    <property type="protein sequence ID" value="KAK3269234.1"/>
    <property type="molecule type" value="Genomic_DNA"/>
</dbReference>
<dbReference type="Proteomes" id="UP001190700">
    <property type="component" value="Unassembled WGS sequence"/>
</dbReference>
<dbReference type="InterPro" id="IPR033130">
    <property type="entry name" value="RNase_T2_His_AS_2"/>
</dbReference>
<sequence length="223" mass="24290">MAYALSGSAGAVEGATGGRFDMYLFAQSWAPRFCCSQKEKCESQGIQDAPSLSTHGLWPSYDEPTSDGHTFPAFCAKRQKGGGEFDLAEHEWQKHGTCTGLTRDKYFEEEHRVVEKLSETGPNGSPQILLDHAGGALGLESVREAYAHSVGLQLDGFCRLREVTTCFSKNRDGTVGEQVDCPPHVLEGSRNLIGDCQKVYLDQAGKCAFITKSLLQSMKEGSD</sequence>
<dbReference type="InterPro" id="IPR001568">
    <property type="entry name" value="RNase_T2-like"/>
</dbReference>
<comment type="caution">
    <text evidence="3">The sequence shown here is derived from an EMBL/GenBank/DDBJ whole genome shotgun (WGS) entry which is preliminary data.</text>
</comment>
<evidence type="ECO:0000256" key="1">
    <source>
        <dbReference type="ARBA" id="ARBA00007469"/>
    </source>
</evidence>
<dbReference type="AlphaFoldDB" id="A0AAE0G093"/>
<name>A0AAE0G093_9CHLO</name>
<dbReference type="GO" id="GO:0033897">
    <property type="term" value="F:ribonuclease T2 activity"/>
    <property type="evidence" value="ECO:0007669"/>
    <property type="project" value="InterPro"/>
</dbReference>
<dbReference type="Gene3D" id="3.90.730.10">
    <property type="entry name" value="Ribonuclease T2-like"/>
    <property type="match status" value="2"/>
</dbReference>
<evidence type="ECO:0000256" key="2">
    <source>
        <dbReference type="RuleBase" id="RU004328"/>
    </source>
</evidence>
<dbReference type="InterPro" id="IPR036430">
    <property type="entry name" value="RNase_T2-like_sf"/>
</dbReference>